<evidence type="ECO:0000313" key="2">
    <source>
        <dbReference type="Proteomes" id="UP000682111"/>
    </source>
</evidence>
<dbReference type="Proteomes" id="UP000682111">
    <property type="component" value="Unassembled WGS sequence"/>
</dbReference>
<dbReference type="EMBL" id="BORC01000014">
    <property type="protein sequence ID" value="GIN64449.1"/>
    <property type="molecule type" value="Genomic_DNA"/>
</dbReference>
<dbReference type="RefSeq" id="WP_212934496.1">
    <property type="nucleotide sequence ID" value="NZ_BORC01000014.1"/>
</dbReference>
<dbReference type="AlphaFoldDB" id="A0A919WMH9"/>
<accession>A0A919WMH9</accession>
<keyword evidence="2" id="KW-1185">Reference proteome</keyword>
<gene>
    <name evidence="1" type="ORF">J27TS8_44420</name>
</gene>
<organism evidence="1 2">
    <name type="scientific">Robertmurraya siralis</name>
    <dbReference type="NCBI Taxonomy" id="77777"/>
    <lineage>
        <taxon>Bacteria</taxon>
        <taxon>Bacillati</taxon>
        <taxon>Bacillota</taxon>
        <taxon>Bacilli</taxon>
        <taxon>Bacillales</taxon>
        <taxon>Bacillaceae</taxon>
        <taxon>Robertmurraya</taxon>
    </lineage>
</organism>
<evidence type="ECO:0000313" key="1">
    <source>
        <dbReference type="EMBL" id="GIN64449.1"/>
    </source>
</evidence>
<sequence length="218" mass="24330">MPVEVAKELVSNKAELKSTKTVYENIEQENDESNGEQVSILGTIPSADIQLGGTVYKVTSDRSGYNKYYMYGNYRWLKSPFYTLVDKMTIGFPSSSGFILPTSNGSITQHQHRYSYDFYGNGKWVDTAIKYSPSDWSANAGVAGSYDLRKFSDFTLHKGYVGQYVYVRNTTHGDMNIKLEYGHKRISGAITVSVYPAGLGITPTTTTDTKSYALTLTY</sequence>
<name>A0A919WMH9_9BACI</name>
<comment type="caution">
    <text evidence="1">The sequence shown here is derived from an EMBL/GenBank/DDBJ whole genome shotgun (WGS) entry which is preliminary data.</text>
</comment>
<proteinExistence type="predicted"/>
<protein>
    <submittedName>
        <fullName evidence="1">Uncharacterized protein</fullName>
    </submittedName>
</protein>
<reference evidence="1" key="1">
    <citation type="submission" date="2021-03" db="EMBL/GenBank/DDBJ databases">
        <title>Antimicrobial resistance genes in bacteria isolated from Japanese honey, and their potential for conferring macrolide and lincosamide resistance in the American foulbrood pathogen Paenibacillus larvae.</title>
        <authorList>
            <person name="Okamoto M."/>
            <person name="Kumagai M."/>
            <person name="Kanamori H."/>
            <person name="Takamatsu D."/>
        </authorList>
    </citation>
    <scope>NUCLEOTIDE SEQUENCE</scope>
    <source>
        <strain evidence="1">J27TS8</strain>
    </source>
</reference>